<dbReference type="PROSITE" id="PS50234">
    <property type="entry name" value="VWFA"/>
    <property type="match status" value="1"/>
</dbReference>
<dbReference type="Pfam" id="PF00092">
    <property type="entry name" value="VWA"/>
    <property type="match status" value="1"/>
</dbReference>
<organism evidence="2 3">
    <name type="scientific">Panagrolaimus superbus</name>
    <dbReference type="NCBI Taxonomy" id="310955"/>
    <lineage>
        <taxon>Eukaryota</taxon>
        <taxon>Metazoa</taxon>
        <taxon>Ecdysozoa</taxon>
        <taxon>Nematoda</taxon>
        <taxon>Chromadorea</taxon>
        <taxon>Rhabditida</taxon>
        <taxon>Tylenchina</taxon>
        <taxon>Panagrolaimomorpha</taxon>
        <taxon>Panagrolaimoidea</taxon>
        <taxon>Panagrolaimidae</taxon>
        <taxon>Panagrolaimus</taxon>
    </lineage>
</organism>
<evidence type="ECO:0000259" key="1">
    <source>
        <dbReference type="PROSITE" id="PS50234"/>
    </source>
</evidence>
<accession>A0A914Y7P2</accession>
<sequence>MPFMGGTTYTDEALDKAFIEITGSNVRADALPMVIVFTDGFSQPDPAENAKKLHAKSIPTFAIGITDGQIVNENELRSIASTPKNVFLDSNINELEQLFVQLSENC</sequence>
<reference evidence="3" key="1">
    <citation type="submission" date="2022-11" db="UniProtKB">
        <authorList>
            <consortium name="WormBaseParasite"/>
        </authorList>
    </citation>
    <scope>IDENTIFICATION</scope>
</reference>
<dbReference type="PANTHER" id="PTHR22588">
    <property type="entry name" value="VWFA DOMAIN-CONTAINING PROTEIN"/>
    <property type="match status" value="1"/>
</dbReference>
<evidence type="ECO:0000313" key="3">
    <source>
        <dbReference type="WBParaSite" id="PSU_v2.g13628.t1"/>
    </source>
</evidence>
<dbReference type="PANTHER" id="PTHR22588:SF3">
    <property type="entry name" value="VWFA DOMAIN-CONTAINING PROTEIN"/>
    <property type="match status" value="1"/>
</dbReference>
<dbReference type="Gene3D" id="3.40.50.410">
    <property type="entry name" value="von Willebrand factor, type A domain"/>
    <property type="match status" value="1"/>
</dbReference>
<dbReference type="Proteomes" id="UP000887577">
    <property type="component" value="Unplaced"/>
</dbReference>
<proteinExistence type="predicted"/>
<dbReference type="InterPro" id="IPR052229">
    <property type="entry name" value="Collagen-VI/PIF"/>
</dbReference>
<dbReference type="InterPro" id="IPR002035">
    <property type="entry name" value="VWF_A"/>
</dbReference>
<name>A0A914Y7P2_9BILA</name>
<keyword evidence="2" id="KW-1185">Reference proteome</keyword>
<dbReference type="WBParaSite" id="PSU_v2.g13628.t1">
    <property type="protein sequence ID" value="PSU_v2.g13628.t1"/>
    <property type="gene ID" value="PSU_v2.g13628"/>
</dbReference>
<dbReference type="AlphaFoldDB" id="A0A914Y7P2"/>
<feature type="domain" description="VWFA" evidence="1">
    <location>
        <begin position="1"/>
        <end position="102"/>
    </location>
</feature>
<dbReference type="InterPro" id="IPR036465">
    <property type="entry name" value="vWFA_dom_sf"/>
</dbReference>
<dbReference type="SUPFAM" id="SSF53300">
    <property type="entry name" value="vWA-like"/>
    <property type="match status" value="1"/>
</dbReference>
<evidence type="ECO:0000313" key="2">
    <source>
        <dbReference type="Proteomes" id="UP000887577"/>
    </source>
</evidence>
<protein>
    <submittedName>
        <fullName evidence="3">VWFA domain-containing protein</fullName>
    </submittedName>
</protein>